<dbReference type="InterPro" id="IPR000873">
    <property type="entry name" value="AMP-dep_synth/lig_dom"/>
</dbReference>
<dbReference type="PANTHER" id="PTHR22754:SF32">
    <property type="entry name" value="DISCO-INTERACTING PROTEIN 2"/>
    <property type="match status" value="1"/>
</dbReference>
<feature type="domain" description="AMP-dependent synthetase/ligase" evidence="3">
    <location>
        <begin position="75"/>
        <end position="435"/>
    </location>
</feature>
<dbReference type="RefSeq" id="WP_344349320.1">
    <property type="nucleotide sequence ID" value="NZ_BAAASM010000028.1"/>
</dbReference>
<organism evidence="4 5">
    <name type="scientific">Streptomyces nogalater</name>
    <dbReference type="NCBI Taxonomy" id="38314"/>
    <lineage>
        <taxon>Bacteria</taxon>
        <taxon>Bacillati</taxon>
        <taxon>Actinomycetota</taxon>
        <taxon>Actinomycetes</taxon>
        <taxon>Kitasatosporales</taxon>
        <taxon>Streptomycetaceae</taxon>
        <taxon>Streptomyces</taxon>
    </lineage>
</organism>
<dbReference type="PANTHER" id="PTHR22754">
    <property type="entry name" value="DISCO-INTERACTING PROTEIN 2 DIP2 -RELATED"/>
    <property type="match status" value="1"/>
</dbReference>
<accession>A0ABW0WJT0</accession>
<evidence type="ECO:0000256" key="2">
    <source>
        <dbReference type="SAM" id="MobiDB-lite"/>
    </source>
</evidence>
<proteinExistence type="inferred from homology"/>
<evidence type="ECO:0000313" key="5">
    <source>
        <dbReference type="Proteomes" id="UP001596065"/>
    </source>
</evidence>
<feature type="compositionally biased region" description="Low complexity" evidence="2">
    <location>
        <begin position="15"/>
        <end position="29"/>
    </location>
</feature>
<name>A0ABW0WJT0_STRNO</name>
<dbReference type="Gene3D" id="3.30.300.30">
    <property type="match status" value="1"/>
</dbReference>
<dbReference type="Gene3D" id="3.40.50.12780">
    <property type="entry name" value="N-terminal domain of ligase-like"/>
    <property type="match status" value="1"/>
</dbReference>
<comment type="caution">
    <text evidence="4">The sequence shown here is derived from an EMBL/GenBank/DDBJ whole genome shotgun (WGS) entry which is preliminary data.</text>
</comment>
<feature type="compositionally biased region" description="Polar residues" evidence="2">
    <location>
        <begin position="1"/>
        <end position="10"/>
    </location>
</feature>
<evidence type="ECO:0000259" key="3">
    <source>
        <dbReference type="Pfam" id="PF00501"/>
    </source>
</evidence>
<comment type="similarity">
    <text evidence="1">Belongs to the ATP-dependent AMP-binding enzyme family.</text>
</comment>
<reference evidence="5" key="1">
    <citation type="journal article" date="2019" name="Int. J. Syst. Evol. Microbiol.">
        <title>The Global Catalogue of Microorganisms (GCM) 10K type strain sequencing project: providing services to taxonomists for standard genome sequencing and annotation.</title>
        <authorList>
            <consortium name="The Broad Institute Genomics Platform"/>
            <consortium name="The Broad Institute Genome Sequencing Center for Infectious Disease"/>
            <person name="Wu L."/>
            <person name="Ma J."/>
        </authorList>
    </citation>
    <scope>NUCLEOTIDE SEQUENCE [LARGE SCALE GENOMIC DNA]</scope>
    <source>
        <strain evidence="5">KCTC 5701</strain>
    </source>
</reference>
<dbReference type="Proteomes" id="UP001596065">
    <property type="component" value="Unassembled WGS sequence"/>
</dbReference>
<dbReference type="EMBL" id="JBHSOE010000026">
    <property type="protein sequence ID" value="MFC5657249.1"/>
    <property type="molecule type" value="Genomic_DNA"/>
</dbReference>
<gene>
    <name evidence="4" type="ORF">ACFP3J_17365</name>
</gene>
<dbReference type="PROSITE" id="PS00455">
    <property type="entry name" value="AMP_BINDING"/>
    <property type="match status" value="1"/>
</dbReference>
<protein>
    <submittedName>
        <fullName evidence="4">AMP-binding protein</fullName>
    </submittedName>
</protein>
<evidence type="ECO:0000256" key="1">
    <source>
        <dbReference type="ARBA" id="ARBA00006432"/>
    </source>
</evidence>
<evidence type="ECO:0000313" key="4">
    <source>
        <dbReference type="EMBL" id="MFC5657249.1"/>
    </source>
</evidence>
<dbReference type="Pfam" id="PF00501">
    <property type="entry name" value="AMP-binding"/>
    <property type="match status" value="1"/>
</dbReference>
<feature type="region of interest" description="Disordered" evidence="2">
    <location>
        <begin position="1"/>
        <end position="50"/>
    </location>
</feature>
<dbReference type="InterPro" id="IPR045851">
    <property type="entry name" value="AMP-bd_C_sf"/>
</dbReference>
<keyword evidence="5" id="KW-1185">Reference proteome</keyword>
<dbReference type="SUPFAM" id="SSF56801">
    <property type="entry name" value="Acetyl-CoA synthetase-like"/>
    <property type="match status" value="1"/>
</dbReference>
<sequence length="590" mass="63086">MTSTDLSTPDSVRRGSTPDSDPGGSSPDSNQEGSSPGPGSFLDGGPALSPQARNLGETLVRAAAHGSSEGIRFIGSDGTETVLTYSRLLDGAARMLGGIRAAGVEPGATIVLQIADDPELLSAFWACVLGGYLPLPVNAGATADQRAAAPGLLERVWQGYGTPKVITGAGQEITPAVAAHPDWHGAWLGDTRRLLSHAPAGDWHRAEPDDPAMLLLTSGSTGVPKAVVLSHRNVLSRTAATVAANGLSQATRSFNWMPLDHVGGLVMFHARDVYLGCHQVHARFEWVLGDPLRWLDGISRHRADTTWAPNFAFGLLNDQADRLTERTWDLSCLRYIMNGGEAIRGKVVRRFLGLLAPFGLPRDAMYPGWGMSETSAGVADCEFWAVNEGDDRYVPVGRPQPGTAVRVVDEHNRVVPTGTLGRLQVSGASVTAGYHRNEEQNRQSFTDGWFRTGDLAYVEKGVLTVTGRADDVIRVGDVTYHGHEIEARVEELGEVVPSYTVASQVTGAGGTEELAVFFHPRPGFDAAEVAARVRERVALTLGVRVAHAVPVGREEIPKTGIGKLRRAQLRERFEAARGHGRTGPSPRPTS</sequence>
<dbReference type="InterPro" id="IPR020845">
    <property type="entry name" value="AMP-binding_CS"/>
</dbReference>
<dbReference type="InterPro" id="IPR042099">
    <property type="entry name" value="ANL_N_sf"/>
</dbReference>